<evidence type="ECO:0000259" key="7">
    <source>
        <dbReference type="PROSITE" id="PS50135"/>
    </source>
</evidence>
<keyword evidence="2 4" id="KW-0863">Zinc-finger</keyword>
<dbReference type="GO" id="GO:0043161">
    <property type="term" value="P:proteasome-mediated ubiquitin-dependent protein catabolic process"/>
    <property type="evidence" value="ECO:0007669"/>
    <property type="project" value="TreeGrafter"/>
</dbReference>
<keyword evidence="1" id="KW-0479">Metal-binding</keyword>
<dbReference type="PROSITE" id="PS01357">
    <property type="entry name" value="ZF_ZZ_1"/>
    <property type="match status" value="1"/>
</dbReference>
<dbReference type="SMART" id="SM00291">
    <property type="entry name" value="ZnF_ZZ"/>
    <property type="match status" value="1"/>
</dbReference>
<evidence type="ECO:0000313" key="9">
    <source>
        <dbReference type="Proteomes" id="UP001289374"/>
    </source>
</evidence>
<feature type="region of interest" description="Disordered" evidence="5">
    <location>
        <begin position="33"/>
        <end position="52"/>
    </location>
</feature>
<dbReference type="Proteomes" id="UP001289374">
    <property type="component" value="Unassembled WGS sequence"/>
</dbReference>
<reference evidence="8" key="2">
    <citation type="journal article" date="2024" name="Plant">
        <title>Genomic evolution and insights into agronomic trait innovations of Sesamum species.</title>
        <authorList>
            <person name="Miao H."/>
            <person name="Wang L."/>
            <person name="Qu L."/>
            <person name="Liu H."/>
            <person name="Sun Y."/>
            <person name="Le M."/>
            <person name="Wang Q."/>
            <person name="Wei S."/>
            <person name="Zheng Y."/>
            <person name="Lin W."/>
            <person name="Duan Y."/>
            <person name="Cao H."/>
            <person name="Xiong S."/>
            <person name="Wang X."/>
            <person name="Wei L."/>
            <person name="Li C."/>
            <person name="Ma Q."/>
            <person name="Ju M."/>
            <person name="Zhao R."/>
            <person name="Li G."/>
            <person name="Mu C."/>
            <person name="Tian Q."/>
            <person name="Mei H."/>
            <person name="Zhang T."/>
            <person name="Gao T."/>
            <person name="Zhang H."/>
        </authorList>
    </citation>
    <scope>NUCLEOTIDE SEQUENCE</scope>
    <source>
        <strain evidence="8">K16</strain>
    </source>
</reference>
<dbReference type="InterPro" id="IPR043145">
    <property type="entry name" value="Znf_ZZ_sf"/>
</dbReference>
<organism evidence="8 9">
    <name type="scientific">Sesamum angolense</name>
    <dbReference type="NCBI Taxonomy" id="2727404"/>
    <lineage>
        <taxon>Eukaryota</taxon>
        <taxon>Viridiplantae</taxon>
        <taxon>Streptophyta</taxon>
        <taxon>Embryophyta</taxon>
        <taxon>Tracheophyta</taxon>
        <taxon>Spermatophyta</taxon>
        <taxon>Magnoliopsida</taxon>
        <taxon>eudicotyledons</taxon>
        <taxon>Gunneridae</taxon>
        <taxon>Pentapetalae</taxon>
        <taxon>asterids</taxon>
        <taxon>lamiids</taxon>
        <taxon>Lamiales</taxon>
        <taxon>Pedaliaceae</taxon>
        <taxon>Sesamum</taxon>
    </lineage>
</organism>
<dbReference type="InterPro" id="IPR013083">
    <property type="entry name" value="Znf_RING/FYVE/PHD"/>
</dbReference>
<dbReference type="PROSITE" id="PS50089">
    <property type="entry name" value="ZF_RING_2"/>
    <property type="match status" value="2"/>
</dbReference>
<dbReference type="CDD" id="cd02338">
    <property type="entry name" value="ZZ_PCMF_like"/>
    <property type="match status" value="1"/>
</dbReference>
<feature type="compositionally biased region" description="Polar residues" evidence="5">
    <location>
        <begin position="522"/>
        <end position="531"/>
    </location>
</feature>
<name>A0AAE1X8P4_9LAMI</name>
<dbReference type="InterPro" id="IPR001841">
    <property type="entry name" value="Znf_RING"/>
</dbReference>
<evidence type="ECO:0000259" key="6">
    <source>
        <dbReference type="PROSITE" id="PS50089"/>
    </source>
</evidence>
<keyword evidence="9" id="KW-1185">Reference proteome</keyword>
<feature type="domain" description="RING-type" evidence="6">
    <location>
        <begin position="314"/>
        <end position="352"/>
    </location>
</feature>
<feature type="region of interest" description="Disordered" evidence="5">
    <location>
        <begin position="522"/>
        <end position="560"/>
    </location>
</feature>
<dbReference type="EMBL" id="JACGWL010000002">
    <property type="protein sequence ID" value="KAK4407334.1"/>
    <property type="molecule type" value="Genomic_DNA"/>
</dbReference>
<keyword evidence="3" id="KW-0862">Zinc</keyword>
<dbReference type="InterPro" id="IPR000433">
    <property type="entry name" value="Znf_ZZ"/>
</dbReference>
<evidence type="ECO:0000256" key="3">
    <source>
        <dbReference type="ARBA" id="ARBA00022833"/>
    </source>
</evidence>
<dbReference type="GO" id="GO:0061630">
    <property type="term" value="F:ubiquitin protein ligase activity"/>
    <property type="evidence" value="ECO:0007669"/>
    <property type="project" value="TreeGrafter"/>
</dbReference>
<sequence length="560" mass="61920">MALPSRVWASPAEGDAIAISLVLGDAGGEQTREAVGGLPGGGGERGEEVGGLRRGRGERRWEAYAGGRARGGGLGVGVPVSVIWGRGRGVVASWWDEPEGTDMEVPEKFKEMMENESDDDDELEKISEAFICCVCRDLLYKPVVLACGHISCFWCIHKSMSGLHKSRCPICRNQYYHFPYICQKLHLLLLKMYPSAYKRRENQTLEEEKDMGYFSPQIGAPEYQLQPEQKIIKPSNASVPCFSETDSSLNACSVRGGETLDSMEHVHSGSVHDDIGLGRKDNAATSAPIAADRNSKQIQRGGTCKQASVDDVLCDSCNHMLFRPIVLNCGHAFCICCIVPQTSEMLKCQVCQSPHPGDIPKVCLEFDHFLEEQFPKEYGLRREALQMKHEQFLSESPSPSTCSSEAGKESFHFSFSSGEDPLPWWNASSKVHIGVGCDACGMYPIIGDRYRCKDCVEQIGYDLCKDCYTTRSKLPGRFNQQHTSEHKFEIVKSNAMHNIMLRLLRGQLQEVSAVSDALHETSANAIPSSDNTNEDEENVADATRPSSETEANESENQRLA</sequence>
<dbReference type="InterPro" id="IPR017907">
    <property type="entry name" value="Znf_RING_CS"/>
</dbReference>
<reference evidence="8" key="1">
    <citation type="submission" date="2020-06" db="EMBL/GenBank/DDBJ databases">
        <authorList>
            <person name="Li T."/>
            <person name="Hu X."/>
            <person name="Zhang T."/>
            <person name="Song X."/>
            <person name="Zhang H."/>
            <person name="Dai N."/>
            <person name="Sheng W."/>
            <person name="Hou X."/>
            <person name="Wei L."/>
        </authorList>
    </citation>
    <scope>NUCLEOTIDE SEQUENCE</scope>
    <source>
        <strain evidence="8">K16</strain>
        <tissue evidence="8">Leaf</tissue>
    </source>
</reference>
<dbReference type="SMART" id="SM00184">
    <property type="entry name" value="RING"/>
    <property type="match status" value="2"/>
</dbReference>
<dbReference type="PROSITE" id="PS00518">
    <property type="entry name" value="ZF_RING_1"/>
    <property type="match status" value="1"/>
</dbReference>
<dbReference type="FunFam" id="3.30.40.10:FF:000489">
    <property type="entry name" value="E3 ubiquitin-protein ligase PRT1"/>
    <property type="match status" value="1"/>
</dbReference>
<dbReference type="Gene3D" id="3.30.60.90">
    <property type="match status" value="1"/>
</dbReference>
<dbReference type="SUPFAM" id="SSF57850">
    <property type="entry name" value="RING/U-box"/>
    <property type="match status" value="3"/>
</dbReference>
<dbReference type="Pfam" id="PF00569">
    <property type="entry name" value="ZZ"/>
    <property type="match status" value="1"/>
</dbReference>
<proteinExistence type="predicted"/>
<comment type="caution">
    <text evidence="8">The sequence shown here is derived from an EMBL/GenBank/DDBJ whole genome shotgun (WGS) entry which is preliminary data.</text>
</comment>
<feature type="domain" description="RING-type" evidence="6">
    <location>
        <begin position="132"/>
        <end position="172"/>
    </location>
</feature>
<gene>
    <name evidence="8" type="ORF">Sango_0314400</name>
</gene>
<dbReference type="Gene3D" id="3.30.40.10">
    <property type="entry name" value="Zinc/RING finger domain, C3HC4 (zinc finger)"/>
    <property type="match status" value="2"/>
</dbReference>
<dbReference type="PANTHER" id="PTHR15898:SF13">
    <property type="entry name" value="BIFUNCTIONAL APOPTOSIS REGULATOR"/>
    <property type="match status" value="1"/>
</dbReference>
<protein>
    <submittedName>
        <fullName evidence="8">E3 ubiquitin-protein ligase PRT1</fullName>
    </submittedName>
</protein>
<dbReference type="PANTHER" id="PTHR15898">
    <property type="entry name" value="BIFUNCTIONAL APOPTOSIS REGULATOR"/>
    <property type="match status" value="1"/>
</dbReference>
<evidence type="ECO:0000256" key="5">
    <source>
        <dbReference type="SAM" id="MobiDB-lite"/>
    </source>
</evidence>
<feature type="domain" description="ZZ-type" evidence="7">
    <location>
        <begin position="432"/>
        <end position="496"/>
    </location>
</feature>
<evidence type="ECO:0000256" key="2">
    <source>
        <dbReference type="ARBA" id="ARBA00022771"/>
    </source>
</evidence>
<dbReference type="FunFam" id="3.30.60.90:FF:000014">
    <property type="entry name" value="E3 ubiquitin-protein ligase PRT1"/>
    <property type="match status" value="1"/>
</dbReference>
<evidence type="ECO:0000256" key="1">
    <source>
        <dbReference type="ARBA" id="ARBA00022723"/>
    </source>
</evidence>
<dbReference type="PROSITE" id="PS50135">
    <property type="entry name" value="ZF_ZZ_2"/>
    <property type="match status" value="1"/>
</dbReference>
<evidence type="ECO:0000313" key="8">
    <source>
        <dbReference type="EMBL" id="KAK4407334.1"/>
    </source>
</evidence>
<dbReference type="GO" id="GO:0008270">
    <property type="term" value="F:zinc ion binding"/>
    <property type="evidence" value="ECO:0007669"/>
    <property type="project" value="UniProtKB-KW"/>
</dbReference>
<dbReference type="Pfam" id="PF13920">
    <property type="entry name" value="zf-C3HC4_3"/>
    <property type="match status" value="1"/>
</dbReference>
<accession>A0AAE1X8P4</accession>
<dbReference type="AlphaFoldDB" id="A0AAE1X8P4"/>
<evidence type="ECO:0000256" key="4">
    <source>
        <dbReference type="PROSITE-ProRule" id="PRU00228"/>
    </source>
</evidence>